<accession>A0ACC2ZYQ6</accession>
<sequence length="461" mass="50546">MDPNGNPFVGQPSIDQETVELKQISTSAEPSHIHSDGKKVTTEVNAENQEPIFDPEDAFPEGGLRAWLVVAGACLCLFPSFGFMVSIGPVQDYLNRNQLSHYSSRDVGWIPSVFVYLSLGLGIWVGPLFDRYGPKWIALCGSIGYLVMMFLLAECKVYYQFMLCLGVLGGITGAMLTTTSLACVAHWFKERRGLTQGIAMIGSSFGGLTIPLILRKTFPEYGYQWSIRILGFIFLGCLIIGNTIMRGRIPPSKNAKIKIISLSIFGDIRFSLLTISVFCFEVVLFGALGIVPTYATISTDYPPDTGFYLISVMNGVSSIGRLVTGYISDKFGRFNTLLISAIIALISMLVIWLPFGQHHLGALYAFIAIFGFMTGCWMALVPACIGQLCRADEFGRYYGSSYFIASLATLVCIPISGELVEVVGAQAMVAFYCAILALGVGTFAASRWACLRWKWDWTAKV</sequence>
<gene>
    <name evidence="1" type="ORF">H2198_007853</name>
</gene>
<name>A0ACC2ZYQ6_9EURO</name>
<proteinExistence type="predicted"/>
<dbReference type="EMBL" id="JAPDRQ010000177">
    <property type="protein sequence ID" value="KAJ9652900.1"/>
    <property type="molecule type" value="Genomic_DNA"/>
</dbReference>
<reference evidence="1" key="1">
    <citation type="submission" date="2022-10" db="EMBL/GenBank/DDBJ databases">
        <title>Culturing micro-colonial fungi from biological soil crusts in the Mojave desert and describing Neophaeococcomyces mojavensis, and introducing the new genera and species Taxawa tesnikishii.</title>
        <authorList>
            <person name="Kurbessoian T."/>
            <person name="Stajich J.E."/>
        </authorList>
    </citation>
    <scope>NUCLEOTIDE SEQUENCE</scope>
    <source>
        <strain evidence="1">JES_112</strain>
    </source>
</reference>
<dbReference type="Proteomes" id="UP001172386">
    <property type="component" value="Unassembled WGS sequence"/>
</dbReference>
<comment type="caution">
    <text evidence="1">The sequence shown here is derived from an EMBL/GenBank/DDBJ whole genome shotgun (WGS) entry which is preliminary data.</text>
</comment>
<protein>
    <submittedName>
        <fullName evidence="1">Uncharacterized protein</fullName>
    </submittedName>
</protein>
<evidence type="ECO:0000313" key="2">
    <source>
        <dbReference type="Proteomes" id="UP001172386"/>
    </source>
</evidence>
<keyword evidence="2" id="KW-1185">Reference proteome</keyword>
<evidence type="ECO:0000313" key="1">
    <source>
        <dbReference type="EMBL" id="KAJ9652900.1"/>
    </source>
</evidence>
<organism evidence="1 2">
    <name type="scientific">Neophaeococcomyces mojaviensis</name>
    <dbReference type="NCBI Taxonomy" id="3383035"/>
    <lineage>
        <taxon>Eukaryota</taxon>
        <taxon>Fungi</taxon>
        <taxon>Dikarya</taxon>
        <taxon>Ascomycota</taxon>
        <taxon>Pezizomycotina</taxon>
        <taxon>Eurotiomycetes</taxon>
        <taxon>Chaetothyriomycetidae</taxon>
        <taxon>Chaetothyriales</taxon>
        <taxon>Chaetothyriales incertae sedis</taxon>
        <taxon>Neophaeococcomyces</taxon>
    </lineage>
</organism>